<gene>
    <name evidence="5" type="ORF">WAX78_01945</name>
</gene>
<dbReference type="RefSeq" id="WP_336480620.1">
    <property type="nucleotide sequence ID" value="NZ_JBAWSV010000001.1"/>
</dbReference>
<evidence type="ECO:0000256" key="2">
    <source>
        <dbReference type="ARBA" id="ARBA00023125"/>
    </source>
</evidence>
<dbReference type="CDD" id="cd00090">
    <property type="entry name" value="HTH_ARSR"/>
    <property type="match status" value="1"/>
</dbReference>
<dbReference type="Gene3D" id="1.10.10.10">
    <property type="entry name" value="Winged helix-like DNA-binding domain superfamily/Winged helix DNA-binding domain"/>
    <property type="match status" value="1"/>
</dbReference>
<comment type="caution">
    <text evidence="5">The sequence shown here is derived from an EMBL/GenBank/DDBJ whole genome shotgun (WGS) entry which is preliminary data.</text>
</comment>
<keyword evidence="1" id="KW-0805">Transcription regulation</keyword>
<dbReference type="PANTHER" id="PTHR33154">
    <property type="entry name" value="TRANSCRIPTIONAL REGULATOR, ARSR FAMILY"/>
    <property type="match status" value="1"/>
</dbReference>
<organism evidence="5 6">
    <name type="scientific">Bacillus yunxiaonensis</name>
    <dbReference type="NCBI Taxonomy" id="3127665"/>
    <lineage>
        <taxon>Bacteria</taxon>
        <taxon>Bacillati</taxon>
        <taxon>Bacillota</taxon>
        <taxon>Bacilli</taxon>
        <taxon>Bacillales</taxon>
        <taxon>Bacillaceae</taxon>
        <taxon>Bacillus</taxon>
    </lineage>
</organism>
<dbReference type="InterPro" id="IPR011991">
    <property type="entry name" value="ArsR-like_HTH"/>
</dbReference>
<dbReference type="SUPFAM" id="SSF46785">
    <property type="entry name" value="Winged helix' DNA-binding domain"/>
    <property type="match status" value="1"/>
</dbReference>
<dbReference type="InterPro" id="IPR001845">
    <property type="entry name" value="HTH_ArsR_DNA-bd_dom"/>
</dbReference>
<dbReference type="SMART" id="SM00418">
    <property type="entry name" value="HTH_ARSR"/>
    <property type="match status" value="1"/>
</dbReference>
<dbReference type="InterPro" id="IPR036390">
    <property type="entry name" value="WH_DNA-bd_sf"/>
</dbReference>
<name>A0ABU8FQG8_9BACI</name>
<dbReference type="InterPro" id="IPR036388">
    <property type="entry name" value="WH-like_DNA-bd_sf"/>
</dbReference>
<feature type="domain" description="HTH arsR-type" evidence="4">
    <location>
        <begin position="1"/>
        <end position="93"/>
    </location>
</feature>
<sequence>MSKKKYTTSLFEVIAEENRRKIIDLIRKRPRSVGELVECTQLSQPGVSKHLRKLREAGLVIIIKDSQKNIYHLNAEPLAEIDNWLEPYRKYWSDKLDMLEQLLDEEE</sequence>
<keyword evidence="2" id="KW-0238">DNA-binding</keyword>
<evidence type="ECO:0000256" key="3">
    <source>
        <dbReference type="ARBA" id="ARBA00023163"/>
    </source>
</evidence>
<keyword evidence="3" id="KW-0804">Transcription</keyword>
<dbReference type="PROSITE" id="PS50987">
    <property type="entry name" value="HTH_ARSR_2"/>
    <property type="match status" value="1"/>
</dbReference>
<evidence type="ECO:0000259" key="4">
    <source>
        <dbReference type="PROSITE" id="PS50987"/>
    </source>
</evidence>
<protein>
    <submittedName>
        <fullName evidence="5">Metalloregulator ArsR/SmtB family transcription factor</fullName>
    </submittedName>
</protein>
<evidence type="ECO:0000256" key="1">
    <source>
        <dbReference type="ARBA" id="ARBA00023015"/>
    </source>
</evidence>
<dbReference type="Proteomes" id="UP001367922">
    <property type="component" value="Unassembled WGS sequence"/>
</dbReference>
<accession>A0ABU8FQG8</accession>
<dbReference type="PRINTS" id="PR00778">
    <property type="entry name" value="HTHARSR"/>
</dbReference>
<dbReference type="EMBL" id="JBAWSV010000001">
    <property type="protein sequence ID" value="MEI4828226.1"/>
    <property type="molecule type" value="Genomic_DNA"/>
</dbReference>
<dbReference type="PANTHER" id="PTHR33154:SF33">
    <property type="entry name" value="TRANSCRIPTIONAL REPRESSOR SDPR"/>
    <property type="match status" value="1"/>
</dbReference>
<dbReference type="NCBIfam" id="NF033788">
    <property type="entry name" value="HTH_metalloreg"/>
    <property type="match status" value="1"/>
</dbReference>
<evidence type="ECO:0000313" key="6">
    <source>
        <dbReference type="Proteomes" id="UP001367922"/>
    </source>
</evidence>
<keyword evidence="6" id="KW-1185">Reference proteome</keyword>
<reference evidence="5 6" key="1">
    <citation type="submission" date="2024-01" db="EMBL/GenBank/DDBJ databases">
        <title>Seven novel Bacillus-like species.</title>
        <authorList>
            <person name="Liu G."/>
        </authorList>
    </citation>
    <scope>NUCLEOTIDE SEQUENCE [LARGE SCALE GENOMIC DNA]</scope>
    <source>
        <strain evidence="5 6">FJAT-53711</strain>
    </source>
</reference>
<dbReference type="InterPro" id="IPR051081">
    <property type="entry name" value="HTH_MetalResp_TranReg"/>
</dbReference>
<dbReference type="Pfam" id="PF01022">
    <property type="entry name" value="HTH_5"/>
    <property type="match status" value="1"/>
</dbReference>
<evidence type="ECO:0000313" key="5">
    <source>
        <dbReference type="EMBL" id="MEI4828226.1"/>
    </source>
</evidence>
<proteinExistence type="predicted"/>